<evidence type="ECO:0000259" key="2">
    <source>
        <dbReference type="Pfam" id="PF10536"/>
    </source>
</evidence>
<dbReference type="AlphaFoldDB" id="W1P013"/>
<gene>
    <name evidence="3" type="ORF">AMTR_s00107p00033410</name>
</gene>
<dbReference type="Pfam" id="PF10536">
    <property type="entry name" value="PMD"/>
    <property type="match status" value="1"/>
</dbReference>
<protein>
    <recommendedName>
        <fullName evidence="2">Aminotransferase-like plant mobile domain-containing protein</fullName>
    </recommendedName>
</protein>
<dbReference type="InterPro" id="IPR044824">
    <property type="entry name" value="MAIN-like"/>
</dbReference>
<reference evidence="4" key="1">
    <citation type="journal article" date="2013" name="Science">
        <title>The Amborella genome and the evolution of flowering plants.</title>
        <authorList>
            <consortium name="Amborella Genome Project"/>
        </authorList>
    </citation>
    <scope>NUCLEOTIDE SEQUENCE [LARGE SCALE GENOMIC DNA]</scope>
</reference>
<dbReference type="GO" id="GO:0010073">
    <property type="term" value="P:meristem maintenance"/>
    <property type="evidence" value="ECO:0007669"/>
    <property type="project" value="InterPro"/>
</dbReference>
<evidence type="ECO:0000256" key="1">
    <source>
        <dbReference type="SAM" id="Phobius"/>
    </source>
</evidence>
<accession>W1P013</accession>
<dbReference type="EMBL" id="KI394917">
    <property type="protein sequence ID" value="ERN00285.1"/>
    <property type="molecule type" value="Genomic_DNA"/>
</dbReference>
<evidence type="ECO:0000313" key="4">
    <source>
        <dbReference type="Proteomes" id="UP000017836"/>
    </source>
</evidence>
<feature type="domain" description="Aminotransferase-like plant mobile" evidence="2">
    <location>
        <begin position="19"/>
        <end position="93"/>
    </location>
</feature>
<keyword evidence="1" id="KW-0472">Membrane</keyword>
<dbReference type="Gramene" id="ERN00285">
    <property type="protein sequence ID" value="ERN00285"/>
    <property type="gene ID" value="AMTR_s00107p00033410"/>
</dbReference>
<organism evidence="3 4">
    <name type="scientific">Amborella trichopoda</name>
    <dbReference type="NCBI Taxonomy" id="13333"/>
    <lineage>
        <taxon>Eukaryota</taxon>
        <taxon>Viridiplantae</taxon>
        <taxon>Streptophyta</taxon>
        <taxon>Embryophyta</taxon>
        <taxon>Tracheophyta</taxon>
        <taxon>Spermatophyta</taxon>
        <taxon>Magnoliopsida</taxon>
        <taxon>Amborellales</taxon>
        <taxon>Amborellaceae</taxon>
        <taxon>Amborella</taxon>
    </lineage>
</organism>
<keyword evidence="4" id="KW-1185">Reference proteome</keyword>
<dbReference type="HOGENOM" id="CLU_2240258_0_0_1"/>
<name>W1P013_AMBTC</name>
<proteinExistence type="predicted"/>
<feature type="transmembrane region" description="Helical" evidence="1">
    <location>
        <begin position="24"/>
        <end position="42"/>
    </location>
</feature>
<evidence type="ECO:0000313" key="3">
    <source>
        <dbReference type="EMBL" id="ERN00285.1"/>
    </source>
</evidence>
<dbReference type="PANTHER" id="PTHR46033:SF1">
    <property type="entry name" value="PROTEIN MAIN-LIKE 2"/>
    <property type="match status" value="1"/>
</dbReference>
<keyword evidence="1" id="KW-0812">Transmembrane</keyword>
<dbReference type="InterPro" id="IPR019557">
    <property type="entry name" value="AminoTfrase-like_pln_mobile"/>
</dbReference>
<keyword evidence="1" id="KW-1133">Transmembrane helix</keyword>
<sequence>MVANFHTLPPDATPVQVVRYTRAYLLYFINITIFADSSVAIVPTRYLQFFEDIEEADIYAGGATSLAHLYQSLGKVCTFKRSHFSSSTTLMQVNSIFVANISQIV</sequence>
<dbReference type="Proteomes" id="UP000017836">
    <property type="component" value="Unassembled WGS sequence"/>
</dbReference>
<dbReference type="PANTHER" id="PTHR46033">
    <property type="entry name" value="PROTEIN MAIN-LIKE 2"/>
    <property type="match status" value="1"/>
</dbReference>